<protein>
    <submittedName>
        <fullName evidence="1">Uncharacterized protein</fullName>
    </submittedName>
</protein>
<dbReference type="RefSeq" id="WP_344077881.1">
    <property type="nucleotide sequence ID" value="NZ_BAAALS010000005.1"/>
</dbReference>
<comment type="caution">
    <text evidence="1">The sequence shown here is derived from an EMBL/GenBank/DDBJ whole genome shotgun (WGS) entry which is preliminary data.</text>
</comment>
<evidence type="ECO:0000313" key="2">
    <source>
        <dbReference type="Proteomes" id="UP001500655"/>
    </source>
</evidence>
<name>A0ABP4VZU6_9ACTN</name>
<evidence type="ECO:0000313" key="1">
    <source>
        <dbReference type="EMBL" id="GAA1743390.1"/>
    </source>
</evidence>
<proteinExistence type="predicted"/>
<accession>A0ABP4VZU6</accession>
<organism evidence="1 2">
    <name type="scientific">Luedemannella helvata</name>
    <dbReference type="NCBI Taxonomy" id="349315"/>
    <lineage>
        <taxon>Bacteria</taxon>
        <taxon>Bacillati</taxon>
        <taxon>Actinomycetota</taxon>
        <taxon>Actinomycetes</taxon>
        <taxon>Micromonosporales</taxon>
        <taxon>Micromonosporaceae</taxon>
        <taxon>Luedemannella</taxon>
    </lineage>
</organism>
<dbReference type="EMBL" id="BAAALS010000005">
    <property type="protein sequence ID" value="GAA1743390.1"/>
    <property type="molecule type" value="Genomic_DNA"/>
</dbReference>
<reference evidence="2" key="1">
    <citation type="journal article" date="2019" name="Int. J. Syst. Evol. Microbiol.">
        <title>The Global Catalogue of Microorganisms (GCM) 10K type strain sequencing project: providing services to taxonomists for standard genome sequencing and annotation.</title>
        <authorList>
            <consortium name="The Broad Institute Genomics Platform"/>
            <consortium name="The Broad Institute Genome Sequencing Center for Infectious Disease"/>
            <person name="Wu L."/>
            <person name="Ma J."/>
        </authorList>
    </citation>
    <scope>NUCLEOTIDE SEQUENCE [LARGE SCALE GENOMIC DNA]</scope>
    <source>
        <strain evidence="2">JCM 13249</strain>
    </source>
</reference>
<dbReference type="Proteomes" id="UP001500655">
    <property type="component" value="Unassembled WGS sequence"/>
</dbReference>
<sequence length="65" mass="6999">MISDRDSYAQFSAERLAAARRVLAAHTEVPWTGCCRACGRPAPCDTRVAAHKVLNSRGRAAVATQ</sequence>
<keyword evidence="2" id="KW-1185">Reference proteome</keyword>
<gene>
    <name evidence="1" type="ORF">GCM10009681_12770</name>
</gene>